<comment type="caution">
    <text evidence="1">The sequence shown here is derived from an EMBL/GenBank/DDBJ whole genome shotgun (WGS) entry which is preliminary data.</text>
</comment>
<protein>
    <submittedName>
        <fullName evidence="1">Uncharacterized protein</fullName>
    </submittedName>
</protein>
<name>A0ACB7J8Q1_PLECO</name>
<dbReference type="Proteomes" id="UP000824881">
    <property type="component" value="Unassembled WGS sequence"/>
</dbReference>
<accession>A0ACB7J8Q1</accession>
<evidence type="ECO:0000313" key="2">
    <source>
        <dbReference type="Proteomes" id="UP000824881"/>
    </source>
</evidence>
<evidence type="ECO:0000313" key="1">
    <source>
        <dbReference type="EMBL" id="KAG9226565.1"/>
    </source>
</evidence>
<keyword evidence="2" id="KW-1185">Reference proteome</keyword>
<organism evidence="1 2">
    <name type="scientific">Pleurotus cornucopiae</name>
    <name type="common">Cornucopia mushroom</name>
    <dbReference type="NCBI Taxonomy" id="5321"/>
    <lineage>
        <taxon>Eukaryota</taxon>
        <taxon>Fungi</taxon>
        <taxon>Dikarya</taxon>
        <taxon>Basidiomycota</taxon>
        <taxon>Agaricomycotina</taxon>
        <taxon>Agaricomycetes</taxon>
        <taxon>Agaricomycetidae</taxon>
        <taxon>Agaricales</taxon>
        <taxon>Pleurotineae</taxon>
        <taxon>Pleurotaceae</taxon>
        <taxon>Pleurotus</taxon>
    </lineage>
</organism>
<gene>
    <name evidence="1" type="ORF">CCMSSC00406_0005768</name>
</gene>
<dbReference type="EMBL" id="WQMT02000002">
    <property type="protein sequence ID" value="KAG9226565.1"/>
    <property type="molecule type" value="Genomic_DNA"/>
</dbReference>
<reference evidence="1 2" key="1">
    <citation type="journal article" date="2021" name="Appl. Environ. Microbiol.">
        <title>Genetic linkage and physical mapping for an oyster mushroom Pleurotus cornucopiae and QTL analysis for the trait cap color.</title>
        <authorList>
            <person name="Zhang Y."/>
            <person name="Gao W."/>
            <person name="Sonnenberg A."/>
            <person name="Chen Q."/>
            <person name="Zhang J."/>
            <person name="Huang C."/>
        </authorList>
    </citation>
    <scope>NUCLEOTIDE SEQUENCE [LARGE SCALE GENOMIC DNA]</scope>
    <source>
        <strain evidence="1">CCMSSC00406</strain>
    </source>
</reference>
<sequence>MTSQSAESPSELYAVAGKGGGCFMCDISLTLRIDFCLIPIGTGEPSVAEYIAECHRVLEKSGLKFQYVELAPIISSRAEGLNECAVGIEGPWSQVMQAIRDCHAAVHVKGAPRVATDIRIGTRVDKELVPGHGNEDKLKRVQQILASDNKE</sequence>
<proteinExistence type="predicted"/>